<accession>A0A6G0WPD4</accession>
<feature type="domain" description="Mediator complex subunit 15 KIX" evidence="3">
    <location>
        <begin position="2"/>
        <end position="76"/>
    </location>
</feature>
<dbReference type="Pfam" id="PF16987">
    <property type="entry name" value="KIX_2"/>
    <property type="match status" value="1"/>
</dbReference>
<organism evidence="4 5">
    <name type="scientific">Aphanomyces euteiches</name>
    <dbReference type="NCBI Taxonomy" id="100861"/>
    <lineage>
        <taxon>Eukaryota</taxon>
        <taxon>Sar</taxon>
        <taxon>Stramenopiles</taxon>
        <taxon>Oomycota</taxon>
        <taxon>Saprolegniomycetes</taxon>
        <taxon>Saprolegniales</taxon>
        <taxon>Verrucalvaceae</taxon>
        <taxon>Aphanomyces</taxon>
    </lineage>
</organism>
<evidence type="ECO:0000313" key="4">
    <source>
        <dbReference type="EMBL" id="KAF0729256.1"/>
    </source>
</evidence>
<keyword evidence="5" id="KW-1185">Reference proteome</keyword>
<dbReference type="Proteomes" id="UP000481153">
    <property type="component" value="Unassembled WGS sequence"/>
</dbReference>
<evidence type="ECO:0000256" key="2">
    <source>
        <dbReference type="ARBA" id="ARBA00023242"/>
    </source>
</evidence>
<dbReference type="InterPro" id="IPR036546">
    <property type="entry name" value="MED15_KIX"/>
</dbReference>
<dbReference type="InterPro" id="IPR036529">
    <property type="entry name" value="KIX_dom_sf"/>
</dbReference>
<dbReference type="EMBL" id="VJMJ01000166">
    <property type="protein sequence ID" value="KAF0729256.1"/>
    <property type="molecule type" value="Genomic_DNA"/>
</dbReference>
<dbReference type="GO" id="GO:0003712">
    <property type="term" value="F:transcription coregulator activity"/>
    <property type="evidence" value="ECO:0007669"/>
    <property type="project" value="InterPro"/>
</dbReference>
<protein>
    <recommendedName>
        <fullName evidence="3">Mediator complex subunit 15 KIX domain-containing protein</fullName>
    </recommendedName>
</protein>
<keyword evidence="2" id="KW-0539">Nucleus</keyword>
<name>A0A6G0WPD4_9STRA</name>
<sequence>MTGSWRQEVSPQTRNAVINEMCTQLLRLHGESDKEKLQQSVMKYERAVWSKANDKEMYLKTLKNKLLSFKQRQPTKEATPVSPVVLTAGDNESPQVKPPPATDVSMGEMDMAPFLEQLPVSLPQAEMDPAVAKLHQQYQQQRVEMIKNQQSETQKCCQAQMMQQSQMTTAHIQQNTPMAARHLQMTMLQLQHEVARNSLMQHHINQQNSLIQQHYQQLAAMSNQEISI</sequence>
<gene>
    <name evidence="4" type="ORF">Ae201684_013006</name>
</gene>
<dbReference type="VEuPathDB" id="FungiDB:AeMF1_014998"/>
<dbReference type="Gene3D" id="1.10.246.20">
    <property type="entry name" value="Coactivator CBP, KIX domain"/>
    <property type="match status" value="1"/>
</dbReference>
<evidence type="ECO:0000259" key="3">
    <source>
        <dbReference type="Pfam" id="PF16987"/>
    </source>
</evidence>
<reference evidence="4 5" key="1">
    <citation type="submission" date="2019-07" db="EMBL/GenBank/DDBJ databases">
        <title>Genomics analysis of Aphanomyces spp. identifies a new class of oomycete effector associated with host adaptation.</title>
        <authorList>
            <person name="Gaulin E."/>
        </authorList>
    </citation>
    <scope>NUCLEOTIDE SEQUENCE [LARGE SCALE GENOMIC DNA]</scope>
    <source>
        <strain evidence="4 5">ATCC 201684</strain>
    </source>
</reference>
<proteinExistence type="predicted"/>
<evidence type="ECO:0000313" key="5">
    <source>
        <dbReference type="Proteomes" id="UP000481153"/>
    </source>
</evidence>
<comment type="subcellular location">
    <subcellularLocation>
        <location evidence="1">Nucleus</location>
    </subcellularLocation>
</comment>
<dbReference type="GO" id="GO:0005634">
    <property type="term" value="C:nucleus"/>
    <property type="evidence" value="ECO:0007669"/>
    <property type="project" value="UniProtKB-SubCell"/>
</dbReference>
<dbReference type="AlphaFoldDB" id="A0A6G0WPD4"/>
<comment type="caution">
    <text evidence="4">The sequence shown here is derived from an EMBL/GenBank/DDBJ whole genome shotgun (WGS) entry which is preliminary data.</text>
</comment>
<evidence type="ECO:0000256" key="1">
    <source>
        <dbReference type="ARBA" id="ARBA00004123"/>
    </source>
</evidence>
<dbReference type="GO" id="GO:0006355">
    <property type="term" value="P:regulation of DNA-templated transcription"/>
    <property type="evidence" value="ECO:0007669"/>
    <property type="project" value="InterPro"/>
</dbReference>